<dbReference type="InterPro" id="IPR036374">
    <property type="entry name" value="OxRdtase_Mopterin-bd_sf"/>
</dbReference>
<evidence type="ECO:0000313" key="2">
    <source>
        <dbReference type="EMBL" id="MCY0096849.1"/>
    </source>
</evidence>
<feature type="domain" description="Oxidoreductase molybdopterin-binding" evidence="1">
    <location>
        <begin position="97"/>
        <end position="166"/>
    </location>
</feature>
<comment type="caution">
    <text evidence="2">The sequence shown here is derived from an EMBL/GenBank/DDBJ whole genome shotgun (WGS) entry which is preliminary data.</text>
</comment>
<accession>A0ABT3YLS0</accession>
<dbReference type="Gene3D" id="3.90.420.10">
    <property type="entry name" value="Oxidoreductase, molybdopterin-binding domain"/>
    <property type="match status" value="1"/>
</dbReference>
<evidence type="ECO:0000259" key="1">
    <source>
        <dbReference type="Pfam" id="PF00174"/>
    </source>
</evidence>
<name>A0ABT3YLS0_9HYPH</name>
<evidence type="ECO:0000313" key="3">
    <source>
        <dbReference type="Proteomes" id="UP001081283"/>
    </source>
</evidence>
<organism evidence="2 3">
    <name type="scientific">Hoeflea ulvae</name>
    <dbReference type="NCBI Taxonomy" id="2983764"/>
    <lineage>
        <taxon>Bacteria</taxon>
        <taxon>Pseudomonadati</taxon>
        <taxon>Pseudomonadota</taxon>
        <taxon>Alphaproteobacteria</taxon>
        <taxon>Hyphomicrobiales</taxon>
        <taxon>Rhizobiaceae</taxon>
        <taxon>Hoeflea</taxon>
    </lineage>
</organism>
<reference evidence="2" key="1">
    <citation type="submission" date="2022-10" db="EMBL/GenBank/DDBJ databases">
        <title>Hoeflea sp. J2-29, isolated from marine algae.</title>
        <authorList>
            <person name="Kristyanto S."/>
            <person name="Kim J.M."/>
            <person name="Jeon C.O."/>
        </authorList>
    </citation>
    <scope>NUCLEOTIDE SEQUENCE</scope>
    <source>
        <strain evidence="2">J2-29</strain>
    </source>
</reference>
<dbReference type="Pfam" id="PF00174">
    <property type="entry name" value="Oxidored_molyb"/>
    <property type="match status" value="1"/>
</dbReference>
<dbReference type="InterPro" id="IPR000572">
    <property type="entry name" value="OxRdtase_Mopterin-bd_dom"/>
</dbReference>
<gene>
    <name evidence="2" type="ORF">OEG82_22945</name>
</gene>
<dbReference type="EMBL" id="JAOVZQ010000001">
    <property type="protein sequence ID" value="MCY0096849.1"/>
    <property type="molecule type" value="Genomic_DNA"/>
</dbReference>
<sequence>MLKTTRYGAARVLRASKMESHAMNRLTALSIGAALAAFTAITNAGSTEMKSPGGEPVLTVSGDIGTGNADGTAAFDMEMLKALPATTFSTSTIWTEGVRQFTGVQLSDLIEAVDADGSTLKATAINDYAVEIPFTDAVDGGPIIAYEIDGKEMSVREKGPLWIVYPYDANGKYRSETVYSRSIWQLNAVEVQP</sequence>
<dbReference type="RefSeq" id="WP_267614678.1">
    <property type="nucleotide sequence ID" value="NZ_JAOVZQ010000001.1"/>
</dbReference>
<proteinExistence type="predicted"/>
<dbReference type="Proteomes" id="UP001081283">
    <property type="component" value="Unassembled WGS sequence"/>
</dbReference>
<dbReference type="SUPFAM" id="SSF56524">
    <property type="entry name" value="Oxidoreductase molybdopterin-binding domain"/>
    <property type="match status" value="1"/>
</dbReference>
<keyword evidence="3" id="KW-1185">Reference proteome</keyword>
<protein>
    <submittedName>
        <fullName evidence="2">Molybdopterin-dependent oxidoreductase</fullName>
    </submittedName>
</protein>